<feature type="domain" description="Peptidase S1" evidence="4">
    <location>
        <begin position="68"/>
        <end position="306"/>
    </location>
</feature>
<feature type="repeat" description="RCC1" evidence="3">
    <location>
        <begin position="328"/>
        <end position="381"/>
    </location>
</feature>
<feature type="repeat" description="RCC1" evidence="3">
    <location>
        <begin position="486"/>
        <end position="536"/>
    </location>
</feature>
<organism evidence="5 6">
    <name type="scientific">Papilio machaon</name>
    <name type="common">Old World swallowtail butterfly</name>
    <dbReference type="NCBI Taxonomy" id="76193"/>
    <lineage>
        <taxon>Eukaryota</taxon>
        <taxon>Metazoa</taxon>
        <taxon>Ecdysozoa</taxon>
        <taxon>Arthropoda</taxon>
        <taxon>Hexapoda</taxon>
        <taxon>Insecta</taxon>
        <taxon>Pterygota</taxon>
        <taxon>Neoptera</taxon>
        <taxon>Endopterygota</taxon>
        <taxon>Lepidoptera</taxon>
        <taxon>Glossata</taxon>
        <taxon>Ditrysia</taxon>
        <taxon>Papilionoidea</taxon>
        <taxon>Papilionidae</taxon>
        <taxon>Papilioninae</taxon>
        <taxon>Papilio</taxon>
    </lineage>
</organism>
<dbReference type="SUPFAM" id="SSF50985">
    <property type="entry name" value="RCC1/BLIP-II"/>
    <property type="match status" value="1"/>
</dbReference>
<dbReference type="InterPro" id="IPR051553">
    <property type="entry name" value="Ran_GTPase-activating"/>
</dbReference>
<dbReference type="SUPFAM" id="SSF50494">
    <property type="entry name" value="Trypsin-like serine proteases"/>
    <property type="match status" value="1"/>
</dbReference>
<dbReference type="InterPro" id="IPR009003">
    <property type="entry name" value="Peptidase_S1_PA"/>
</dbReference>
<dbReference type="GO" id="GO:0006508">
    <property type="term" value="P:proteolysis"/>
    <property type="evidence" value="ECO:0007669"/>
    <property type="project" value="InterPro"/>
</dbReference>
<dbReference type="GO" id="GO:0005085">
    <property type="term" value="F:guanyl-nucleotide exchange factor activity"/>
    <property type="evidence" value="ECO:0007669"/>
    <property type="project" value="TreeGrafter"/>
</dbReference>
<evidence type="ECO:0000256" key="2">
    <source>
        <dbReference type="ARBA" id="ARBA00022737"/>
    </source>
</evidence>
<gene>
    <name evidence="5" type="ORF">RR48_11530</name>
</gene>
<dbReference type="Gene3D" id="2.130.10.30">
    <property type="entry name" value="Regulator of chromosome condensation 1/beta-lactamase-inhibitor protein II"/>
    <property type="match status" value="2"/>
</dbReference>
<feature type="repeat" description="RCC1" evidence="3">
    <location>
        <begin position="646"/>
        <end position="698"/>
    </location>
</feature>
<sequence>MHKLLISRREATILIELQIVEVVQNNSWSSLKQQQKQQQARAIQFTTNFNGNKKRSNKNERSRFTGHVVGGLEVPIVMYPHVAQVLTLYTTCGGSVISDRVVITAAHCLYLNEMERNVNAKDLFVYLGSDVLSQGVKYNVCKVVIHERYRGPDDVNFYFYDIGLILLSRKIRFGPTVRKVEIAENSNFRNTKYSFTLAGFGTVTNVNPASPSKKLKATRMYYVKTKTCNESQSFREVMEVPNHMFCLIGQGWTSDCFGDSGSGIIWKRYLVGIVTTGRDNFCGSDTLPSMYTDVVYFRKWVKAKTIELESTAVEQCRSKKRGKKLLRSKMELTGANSHGQLGVGIVNEQVEKLTRVDLPESCNNIKQISCGGGHTLLLDNEGKLYSCGWNLNKQIAIDDENLKESASFKRVWCLSGITFTNITTGWDFSGAVSNDNFLFVWGSNNNGQLGLPKAQFSELQKPFRLQVNACSISMGLRHTAIINSKGEVWVTGCGKHGQLGLGKEILFSDRFQKVTKIGKISHIACGQNHTVTWSSKENALYVWGDNKHGQLLQRCSTKLWLRNVYEPQKIDIGIKKKVRKLLSGWTNILLLLEDSTILTWGRNNYSQLGTDEPFTGKLININLPGNRRVKDIALGSEHTICLAEDNTLWAWGWNEHANTGISLDPVIHCPTLVPFDCDGNEIIQIYAGGAHNFIVTQEKNNYEE</sequence>
<reference evidence="5 6" key="1">
    <citation type="journal article" date="2015" name="Nat. Commun.">
        <title>Outbred genome sequencing and CRISPR/Cas9 gene editing in butterflies.</title>
        <authorList>
            <person name="Li X."/>
            <person name="Fan D."/>
            <person name="Zhang W."/>
            <person name="Liu G."/>
            <person name="Zhang L."/>
            <person name="Zhao L."/>
            <person name="Fang X."/>
            <person name="Chen L."/>
            <person name="Dong Y."/>
            <person name="Chen Y."/>
            <person name="Ding Y."/>
            <person name="Zhao R."/>
            <person name="Feng M."/>
            <person name="Zhu Y."/>
            <person name="Feng Y."/>
            <person name="Jiang X."/>
            <person name="Zhu D."/>
            <person name="Xiang H."/>
            <person name="Feng X."/>
            <person name="Li S."/>
            <person name="Wang J."/>
            <person name="Zhang G."/>
            <person name="Kronforst M.R."/>
            <person name="Wang W."/>
        </authorList>
    </citation>
    <scope>NUCLEOTIDE SEQUENCE [LARGE SCALE GENOMIC DNA]</scope>
    <source>
        <strain evidence="5">Ya'a_city_454_Pm</strain>
        <tissue evidence="5">Whole body</tissue>
    </source>
</reference>
<dbReference type="InterPro" id="IPR009091">
    <property type="entry name" value="RCC1/BLIP-II"/>
</dbReference>
<evidence type="ECO:0000313" key="6">
    <source>
        <dbReference type="Proteomes" id="UP000053240"/>
    </source>
</evidence>
<evidence type="ECO:0000256" key="3">
    <source>
        <dbReference type="PROSITE-ProRule" id="PRU00235"/>
    </source>
</evidence>
<name>A0A194R423_PAPMA</name>
<dbReference type="PANTHER" id="PTHR45982">
    <property type="entry name" value="REGULATOR OF CHROMOSOME CONDENSATION"/>
    <property type="match status" value="1"/>
</dbReference>
<evidence type="ECO:0000313" key="5">
    <source>
        <dbReference type="EMBL" id="KPJ12274.1"/>
    </source>
</evidence>
<evidence type="ECO:0000259" key="4">
    <source>
        <dbReference type="PROSITE" id="PS50240"/>
    </source>
</evidence>
<dbReference type="AlphaFoldDB" id="A0A194R423"/>
<dbReference type="Proteomes" id="UP000053240">
    <property type="component" value="Unassembled WGS sequence"/>
</dbReference>
<feature type="repeat" description="RCC1" evidence="3">
    <location>
        <begin position="436"/>
        <end position="485"/>
    </location>
</feature>
<dbReference type="PROSITE" id="PS00626">
    <property type="entry name" value="RCC1_2"/>
    <property type="match status" value="1"/>
</dbReference>
<dbReference type="InterPro" id="IPR043504">
    <property type="entry name" value="Peptidase_S1_PA_chymotrypsin"/>
</dbReference>
<dbReference type="PRINTS" id="PR00633">
    <property type="entry name" value="RCCNDNSATION"/>
</dbReference>
<dbReference type="Pfam" id="PF00089">
    <property type="entry name" value="Trypsin"/>
    <property type="match status" value="1"/>
</dbReference>
<dbReference type="InterPro" id="IPR058923">
    <property type="entry name" value="RCC1-like_dom"/>
</dbReference>
<dbReference type="SMART" id="SM00020">
    <property type="entry name" value="Tryp_SPc"/>
    <property type="match status" value="1"/>
</dbReference>
<keyword evidence="6" id="KW-1185">Reference proteome</keyword>
<dbReference type="PROSITE" id="PS50240">
    <property type="entry name" value="TRYPSIN_DOM"/>
    <property type="match status" value="1"/>
</dbReference>
<dbReference type="InterPro" id="IPR018114">
    <property type="entry name" value="TRYPSIN_HIS"/>
</dbReference>
<dbReference type="InterPro" id="IPR001254">
    <property type="entry name" value="Trypsin_dom"/>
</dbReference>
<dbReference type="InParanoid" id="A0A194R423"/>
<keyword evidence="1" id="KW-0344">Guanine-nucleotide releasing factor</keyword>
<dbReference type="PANTHER" id="PTHR45982:SF8">
    <property type="entry name" value="E3 UBIQUITIN-PROTEIN LIGASE HERC2-LIKE PROTEIN-RELATED"/>
    <property type="match status" value="1"/>
</dbReference>
<protein>
    <submittedName>
        <fullName evidence="5">Secretion-regulating guanine nucleotide exchange factor</fullName>
    </submittedName>
</protein>
<dbReference type="EMBL" id="KQ460779">
    <property type="protein sequence ID" value="KPJ12274.1"/>
    <property type="molecule type" value="Genomic_DNA"/>
</dbReference>
<dbReference type="InterPro" id="IPR000408">
    <property type="entry name" value="Reg_chr_condens"/>
</dbReference>
<feature type="repeat" description="RCC1" evidence="3">
    <location>
        <begin position="595"/>
        <end position="645"/>
    </location>
</feature>
<evidence type="ECO:0000256" key="1">
    <source>
        <dbReference type="ARBA" id="ARBA00022658"/>
    </source>
</evidence>
<accession>A0A194R423</accession>
<proteinExistence type="predicted"/>
<dbReference type="PROSITE" id="PS00134">
    <property type="entry name" value="TRYPSIN_HIS"/>
    <property type="match status" value="1"/>
</dbReference>
<dbReference type="Gene3D" id="2.40.10.10">
    <property type="entry name" value="Trypsin-like serine proteases"/>
    <property type="match status" value="1"/>
</dbReference>
<dbReference type="STRING" id="76193.A0A194R423"/>
<dbReference type="Pfam" id="PF25390">
    <property type="entry name" value="WD40_RLD"/>
    <property type="match status" value="1"/>
</dbReference>
<dbReference type="CDD" id="cd00190">
    <property type="entry name" value="Tryp_SPc"/>
    <property type="match status" value="1"/>
</dbReference>
<keyword evidence="2" id="KW-0677">Repeat</keyword>
<dbReference type="GO" id="GO:0004252">
    <property type="term" value="F:serine-type endopeptidase activity"/>
    <property type="evidence" value="ECO:0007669"/>
    <property type="project" value="InterPro"/>
</dbReference>
<dbReference type="PROSITE" id="PS50012">
    <property type="entry name" value="RCC1_3"/>
    <property type="match status" value="5"/>
</dbReference>
<dbReference type="GO" id="GO:0005737">
    <property type="term" value="C:cytoplasm"/>
    <property type="evidence" value="ECO:0007669"/>
    <property type="project" value="TreeGrafter"/>
</dbReference>